<sequence>MVQSGFNTGSTMVQPRLTLFLNTLHKIKIYKCTYWRQIPIQPPAPSDPRIVNQFHSYETDSDSDITRTYGTIYSNTNSPESSTPEVSPRATPEISSAMRMRMIAHTSRPIPSVHDNGMNYTDGIDDQNNGAREVSEFDEVNNEMNGENIPQKITQNQQDQPDEPTRIFLVTLQALRQRVRELDSDAWIEIIQNAKTGRLALNN</sequence>
<accession>A0A8H3LL23</accession>
<reference evidence="1" key="1">
    <citation type="submission" date="2019-10" db="EMBL/GenBank/DDBJ databases">
        <title>Conservation and host-specific expression of non-tandemly repeated heterogenous ribosome RNA gene in arbuscular mycorrhizal fungi.</title>
        <authorList>
            <person name="Maeda T."/>
            <person name="Kobayashi Y."/>
            <person name="Nakagawa T."/>
            <person name="Ezawa T."/>
            <person name="Yamaguchi K."/>
            <person name="Bino T."/>
            <person name="Nishimoto Y."/>
            <person name="Shigenobu S."/>
            <person name="Kawaguchi M."/>
        </authorList>
    </citation>
    <scope>NUCLEOTIDE SEQUENCE</scope>
    <source>
        <strain evidence="1">HR1</strain>
    </source>
</reference>
<dbReference type="AlphaFoldDB" id="A0A8H3LL23"/>
<organism evidence="1 2">
    <name type="scientific">Rhizophagus clarus</name>
    <dbReference type="NCBI Taxonomy" id="94130"/>
    <lineage>
        <taxon>Eukaryota</taxon>
        <taxon>Fungi</taxon>
        <taxon>Fungi incertae sedis</taxon>
        <taxon>Mucoromycota</taxon>
        <taxon>Glomeromycotina</taxon>
        <taxon>Glomeromycetes</taxon>
        <taxon>Glomerales</taxon>
        <taxon>Glomeraceae</taxon>
        <taxon>Rhizophagus</taxon>
    </lineage>
</organism>
<comment type="caution">
    <text evidence="1">The sequence shown here is derived from an EMBL/GenBank/DDBJ whole genome shotgun (WGS) entry which is preliminary data.</text>
</comment>
<evidence type="ECO:0000313" key="1">
    <source>
        <dbReference type="EMBL" id="GES88496.1"/>
    </source>
</evidence>
<proteinExistence type="predicted"/>
<protein>
    <submittedName>
        <fullName evidence="1">Uncharacterized protein</fullName>
    </submittedName>
</protein>
<dbReference type="EMBL" id="BLAL01000178">
    <property type="protein sequence ID" value="GES88496.1"/>
    <property type="molecule type" value="Genomic_DNA"/>
</dbReference>
<gene>
    <name evidence="1" type="ORF">RCL2_001544400</name>
</gene>
<evidence type="ECO:0000313" key="2">
    <source>
        <dbReference type="Proteomes" id="UP000615446"/>
    </source>
</evidence>
<dbReference type="OrthoDB" id="2316525at2759"/>
<dbReference type="Proteomes" id="UP000615446">
    <property type="component" value="Unassembled WGS sequence"/>
</dbReference>
<name>A0A8H3LL23_9GLOM</name>